<keyword evidence="1" id="KW-0547">Nucleotide-binding</keyword>
<name>A0A6M0RS74_9CYAN</name>
<dbReference type="InterPro" id="IPR043128">
    <property type="entry name" value="Rev_trsase/Diguanyl_cyclase"/>
</dbReference>
<dbReference type="AlphaFoldDB" id="A0A6M0RS74"/>
<evidence type="ECO:0000313" key="4">
    <source>
        <dbReference type="EMBL" id="NEZ59125.1"/>
    </source>
</evidence>
<reference evidence="4 5" key="1">
    <citation type="journal article" date="2020" name="Microb. Ecol.">
        <title>Ecogenomics of the Marine Benthic Filamentous Cyanobacterium Adonisia.</title>
        <authorList>
            <person name="Walter J.M."/>
            <person name="Coutinho F.H."/>
            <person name="Leomil L."/>
            <person name="Hargreaves P.I."/>
            <person name="Campeao M.E."/>
            <person name="Vieira V.V."/>
            <person name="Silva B.S."/>
            <person name="Fistarol G.O."/>
            <person name="Salomon P.S."/>
            <person name="Sawabe T."/>
            <person name="Mino S."/>
            <person name="Hosokawa M."/>
            <person name="Miyashita H."/>
            <person name="Maruyama F."/>
            <person name="van Verk M.C."/>
            <person name="Dutilh B.E."/>
            <person name="Thompson C.C."/>
            <person name="Thompson F.L."/>
        </authorList>
    </citation>
    <scope>NUCLEOTIDE SEQUENCE [LARGE SCALE GENOMIC DNA]</scope>
    <source>
        <strain evidence="4 5">CCMR0081</strain>
    </source>
</reference>
<evidence type="ECO:0000313" key="5">
    <source>
        <dbReference type="Proteomes" id="UP000481033"/>
    </source>
</evidence>
<evidence type="ECO:0000259" key="3">
    <source>
        <dbReference type="Pfam" id="PF22335"/>
    </source>
</evidence>
<dbReference type="Proteomes" id="UP000481033">
    <property type="component" value="Unassembled WGS sequence"/>
</dbReference>
<evidence type="ECO:0000256" key="1">
    <source>
        <dbReference type="ARBA" id="ARBA00022741"/>
    </source>
</evidence>
<comment type="caution">
    <text evidence="4">The sequence shown here is derived from an EMBL/GenBank/DDBJ whole genome shotgun (WGS) entry which is preliminary data.</text>
</comment>
<dbReference type="GO" id="GO:0051607">
    <property type="term" value="P:defense response to virus"/>
    <property type="evidence" value="ECO:0007669"/>
    <property type="project" value="UniProtKB-KW"/>
</dbReference>
<dbReference type="RefSeq" id="WP_163702073.1">
    <property type="nucleotide sequence ID" value="NZ_QXHD01000004.1"/>
</dbReference>
<feature type="domain" description="Cas10/Cmr2 second palm" evidence="3">
    <location>
        <begin position="455"/>
        <end position="627"/>
    </location>
</feature>
<protein>
    <submittedName>
        <fullName evidence="4">Type III-B CRISPR-associated protein Cas10/Cmr2</fullName>
    </submittedName>
</protein>
<evidence type="ECO:0000256" key="2">
    <source>
        <dbReference type="ARBA" id="ARBA00023118"/>
    </source>
</evidence>
<dbReference type="Gene3D" id="3.30.70.270">
    <property type="match status" value="1"/>
</dbReference>
<accession>A0A6M0RS74</accession>
<dbReference type="GO" id="GO:0000166">
    <property type="term" value="F:nucleotide binding"/>
    <property type="evidence" value="ECO:0007669"/>
    <property type="project" value="UniProtKB-KW"/>
</dbReference>
<keyword evidence="5" id="KW-1185">Reference proteome</keyword>
<dbReference type="InterPro" id="IPR054767">
    <property type="entry name" value="Cas10-Cmr2_palm2"/>
</dbReference>
<organism evidence="4 5">
    <name type="scientific">Adonisia turfae CCMR0081</name>
    <dbReference type="NCBI Taxonomy" id="2292702"/>
    <lineage>
        <taxon>Bacteria</taxon>
        <taxon>Bacillati</taxon>
        <taxon>Cyanobacteriota</taxon>
        <taxon>Adonisia</taxon>
        <taxon>Adonisia turfae</taxon>
    </lineage>
</organism>
<sequence length="807" mass="92050">MPDNALTSDIQLAIAWCLTWSPDSSDLKSLHHALAEGLDPEDASFPKNETFEANLKQVKHLDTLKHPETKEDLVALIKQPEYEKLWDAQIGLVYGGVTKVKGYVFESADLQEIRGASGLLDRINLIDLPAFFHAEKSPEKRFDLCEKADSYCSDVVRQAWLNEDFPDLSTALIPQLIVYSTGGNILAFCPADVVDKLANAIEKRYTTETLTANSCAVGRQFKVLETSLGLLPGNISQVRWLDWYKSNRKHPLLSQLLGISPTKVNAGLSDDYIKQAFEQQKSFSELVSQLAIDFGQRRGGRHTSKSRTNRCYPPMFETHPYLQRDQGEHRLAVFQAVNQPNDPESGLPGEPHFSESSARKRVMGQITKREFRNRQAPQWWLDSKLEWPSVVKGKKYYEQANESWIKRFEDYLKEKSLAETYYPTNKKEDDVEESRSLREIADAKRLNGPLPSGDVAFIYADGNNMGGYIRREIQSPQLYQEFSQQVFEATTQSAFLALHEHLKPRRYKPDASSSRRKKSEIWLYPFEIVAIGGDDVLLIVPADKALEVTETLCELFEQRLKKLSSIEATYKPREVHRYHADALPSGKDQGELSMSAGVLITAQNTPFYYAEDLTSQLMKSAKKRAKKLRKNHYYGGTVDFLVLRSVTMISSNVDQFRKEGLTFSQPGKPTLKQYAAPYTLHELRGLLKTAGVLKAADFPRSQLYQIRSLLERGKQTAMLNYRYFRLRLTNQLAQAELAEVFERGWCQPKDANNNGNLAPWMSYKEKDSETKKDRTAYETLWRELVDLYPFVEKASTTEAVPARRAQR</sequence>
<dbReference type="EMBL" id="QXHD01000004">
    <property type="protein sequence ID" value="NEZ59125.1"/>
    <property type="molecule type" value="Genomic_DNA"/>
</dbReference>
<gene>
    <name evidence="4" type="primary">cas10</name>
    <name evidence="4" type="ORF">DXZ20_26475</name>
</gene>
<dbReference type="NCBIfam" id="TIGR02577">
    <property type="entry name" value="cas_TM1794_Cmr2"/>
    <property type="match status" value="1"/>
</dbReference>
<proteinExistence type="predicted"/>
<dbReference type="Pfam" id="PF22335">
    <property type="entry name" value="Cas10-Cmr2_palm2"/>
    <property type="match status" value="1"/>
</dbReference>
<dbReference type="InterPro" id="IPR013407">
    <property type="entry name" value="CRISPR-assoc_prot_Cmr2"/>
</dbReference>
<keyword evidence="2" id="KW-0051">Antiviral defense</keyword>